<evidence type="ECO:0000313" key="2">
    <source>
        <dbReference type="EMBL" id="GDY49711.1"/>
    </source>
</evidence>
<proteinExistence type="predicted"/>
<feature type="region of interest" description="Disordered" evidence="1">
    <location>
        <begin position="57"/>
        <end position="80"/>
    </location>
</feature>
<feature type="compositionally biased region" description="Low complexity" evidence="1">
    <location>
        <begin position="66"/>
        <end position="77"/>
    </location>
</feature>
<evidence type="ECO:0000313" key="3">
    <source>
        <dbReference type="Proteomes" id="UP000301309"/>
    </source>
</evidence>
<organism evidence="2 3">
    <name type="scientific">Streptomyces violaceusniger</name>
    <dbReference type="NCBI Taxonomy" id="68280"/>
    <lineage>
        <taxon>Bacteria</taxon>
        <taxon>Bacillati</taxon>
        <taxon>Actinomycetota</taxon>
        <taxon>Actinomycetes</taxon>
        <taxon>Kitasatosporales</taxon>
        <taxon>Streptomycetaceae</taxon>
        <taxon>Streptomyces</taxon>
        <taxon>Streptomyces violaceusniger group</taxon>
    </lineage>
</organism>
<dbReference type="AlphaFoldDB" id="A0A4D4KKN6"/>
<name>A0A4D4KKN6_STRVO</name>
<gene>
    <name evidence="2" type="ORF">SVIO_003340</name>
</gene>
<reference evidence="2 3" key="1">
    <citation type="journal article" date="2020" name="Int. J. Syst. Evol. Microbiol.">
        <title>Reclassification of Streptomyces castelarensis and Streptomyces sporoclivatus as later heterotypic synonyms of Streptomyces antimycoticus.</title>
        <authorList>
            <person name="Komaki H."/>
            <person name="Tamura T."/>
        </authorList>
    </citation>
    <scope>NUCLEOTIDE SEQUENCE [LARGE SCALE GENOMIC DNA]</scope>
    <source>
        <strain evidence="2 3">NBRC 13459</strain>
    </source>
</reference>
<feature type="region of interest" description="Disordered" evidence="1">
    <location>
        <begin position="108"/>
        <end position="129"/>
    </location>
</feature>
<dbReference type="EMBL" id="BJHW01000001">
    <property type="protein sequence ID" value="GDY49711.1"/>
    <property type="molecule type" value="Genomic_DNA"/>
</dbReference>
<evidence type="ECO:0000256" key="1">
    <source>
        <dbReference type="SAM" id="MobiDB-lite"/>
    </source>
</evidence>
<accession>A0A4D4KKN6</accession>
<protein>
    <submittedName>
        <fullName evidence="2">Uncharacterized protein</fullName>
    </submittedName>
</protein>
<keyword evidence="3" id="KW-1185">Reference proteome</keyword>
<sequence length="129" mass="13317">MRVLSAETRVGLHHLRGGMVTDDDCARIGRRLRALPTERGGLAGLLVGEAPPASGGGEGVDLPFELLAAGGDPGAPDQPDPLEHIERANVVGAHCGFLPRATARGEFRSAPYFSSRGGTSAGVKPSVRP</sequence>
<dbReference type="Proteomes" id="UP000301309">
    <property type="component" value="Unassembled WGS sequence"/>
</dbReference>
<comment type="caution">
    <text evidence="2">The sequence shown here is derived from an EMBL/GenBank/DDBJ whole genome shotgun (WGS) entry which is preliminary data.</text>
</comment>